<evidence type="ECO:0000256" key="1">
    <source>
        <dbReference type="PROSITE-ProRule" id="PRU00047"/>
    </source>
</evidence>
<feature type="non-terminal residue" evidence="4">
    <location>
        <position position="1182"/>
    </location>
</feature>
<protein>
    <submittedName>
        <fullName evidence="4">E-beta-farnesene synthase</fullName>
    </submittedName>
</protein>
<feature type="compositionally biased region" description="Polar residues" evidence="2">
    <location>
        <begin position="1001"/>
        <end position="1019"/>
    </location>
</feature>
<keyword evidence="1" id="KW-0479">Metal-binding</keyword>
<reference evidence="4" key="2">
    <citation type="submission" date="2022-01" db="EMBL/GenBank/DDBJ databases">
        <authorList>
            <person name="Yamashiro T."/>
            <person name="Shiraishi A."/>
            <person name="Satake H."/>
            <person name="Nakayama K."/>
        </authorList>
    </citation>
    <scope>NUCLEOTIDE SEQUENCE</scope>
</reference>
<evidence type="ECO:0000313" key="4">
    <source>
        <dbReference type="EMBL" id="GJT05552.1"/>
    </source>
</evidence>
<evidence type="ECO:0000259" key="3">
    <source>
        <dbReference type="PROSITE" id="PS50158"/>
    </source>
</evidence>
<dbReference type="Pfam" id="PF00098">
    <property type="entry name" value="zf-CCHC"/>
    <property type="match status" value="1"/>
</dbReference>
<feature type="region of interest" description="Disordered" evidence="2">
    <location>
        <begin position="951"/>
        <end position="978"/>
    </location>
</feature>
<keyword evidence="1" id="KW-0862">Zinc</keyword>
<keyword evidence="5" id="KW-1185">Reference proteome</keyword>
<feature type="compositionally biased region" description="Acidic residues" evidence="2">
    <location>
        <begin position="690"/>
        <end position="740"/>
    </location>
</feature>
<dbReference type="Gene3D" id="4.10.60.10">
    <property type="entry name" value="Zinc finger, CCHC-type"/>
    <property type="match status" value="1"/>
</dbReference>
<feature type="compositionally biased region" description="Basic and acidic residues" evidence="2">
    <location>
        <begin position="158"/>
        <end position="186"/>
    </location>
</feature>
<name>A0ABQ5AUT1_9ASTR</name>
<dbReference type="InterPro" id="IPR001878">
    <property type="entry name" value="Znf_CCHC"/>
</dbReference>
<evidence type="ECO:0000256" key="2">
    <source>
        <dbReference type="SAM" id="MobiDB-lite"/>
    </source>
</evidence>
<comment type="caution">
    <text evidence="4">The sequence shown here is derived from an EMBL/GenBank/DDBJ whole genome shotgun (WGS) entry which is preliminary data.</text>
</comment>
<feature type="region of interest" description="Disordered" evidence="2">
    <location>
        <begin position="158"/>
        <end position="215"/>
    </location>
</feature>
<dbReference type="InterPro" id="IPR036875">
    <property type="entry name" value="Znf_CCHC_sf"/>
</dbReference>
<keyword evidence="1" id="KW-0863">Zinc-finger</keyword>
<dbReference type="SUPFAM" id="SSF57756">
    <property type="entry name" value="Retrovirus zinc finger-like domains"/>
    <property type="match status" value="1"/>
</dbReference>
<sequence length="1182" mass="134054">MDEGFIATAYPKVQENLKLTVEEQVILEEPASFTGTFTKDSILRKRIGELEQHMADLVQANLALEERMDKHGFGLYKSENLDIPHQVSKAVDEIVTDAIDWAIQAPLQDRFSDLPEADMKEILHPPQVHIGSSGAFIEYTAWTTTDTRLKPSVSSIPEDLHMDADSAPDEQVHSSDDEDIGNDHIPKVNLKQDWWKPLPEEDRPATPEPAWSIPSSDLPVPMNNWASALASTYAPPPENSLLAQTDDMAIFMDWFCKKQGITKLTQKDLEGPAFEIVKVFHPNVIHLQYQMEECHKLLTDKVDDAIIRYNVSKPLPLGGQPGQVTIQADFFFNKDLEYLRYGSKGGRPALSISKMKAACYPDVGLEQMVPDQMWIEEECKYDIAAMYGHLNHLPPKDKQILSTAVNLWIKNLVIRQRHDFTVIDSPRAVTFRDKYGVQMIMRFNEIHKFSDGTLQQIDEALDYQVKEFKVKRMNPGLNIRFWTRKDVGRSKEFMFAIQKRLKTREDLRNLGIAVIGENRERRLQTSTANRMITSSRQSGSIFCWDDKVRYSFPRSRQSRRDVPRDNPLVSVDVLRFLALGWHLEEIHVTWAHLEKKWTRLRTYTKSLEEFPTDFWGADDEEISEGAIPRVIVLGYKGLPMQPAHDPDYVPEPIYPEYIPLEDDHEFLAEEQPLPPVDSPTAESPSYVTESDPEEDPEEYEDDEIEDGPVDYPMDGEDDGDDDDDDSSGDDADGEDEEEEEHLAPADSAIVVPVDEPVFPPEGTEPVIPPPSTDITIGVRITVRPQASISLPPEAEDERLLVMTTPSPSPPISLSPPSAGERLARCSELTKDDRESQLYNEFERFLQIKGETIHVYYVRFTKLINDIRNIKMTMSIMQLNSKFVNNMLPEWSRFITEVKLNRGLKESSFDQLYAYLKQHEVHANKNRMMMERFIQPTNDPLALVSNASIQQYPTQSSMSQSTNQPSPADNFQLDSGSSSTENLIESLTNSLSLLTQSYKSNLPQTNNQLRTSSNARNKATVQDGAGNAGGQNRVGNVNPGQAKPIKCYNCNGLGHIARECPRPKRPQDSNYFKDKMLLMQAQENGAVLDEEQLLFLAGEQVTNFDDDVDDPPEQDLALNVDHVFEADQLDAFDSDVDEAPTTHTMFMANLTSEDPIFNEAGTSYDSDIPFEVQDHDNYHDSVY</sequence>
<accession>A0ABQ5AUT1</accession>
<organism evidence="4 5">
    <name type="scientific">Tanacetum coccineum</name>
    <dbReference type="NCBI Taxonomy" id="301880"/>
    <lineage>
        <taxon>Eukaryota</taxon>
        <taxon>Viridiplantae</taxon>
        <taxon>Streptophyta</taxon>
        <taxon>Embryophyta</taxon>
        <taxon>Tracheophyta</taxon>
        <taxon>Spermatophyta</taxon>
        <taxon>Magnoliopsida</taxon>
        <taxon>eudicotyledons</taxon>
        <taxon>Gunneridae</taxon>
        <taxon>Pentapetalae</taxon>
        <taxon>asterids</taxon>
        <taxon>campanulids</taxon>
        <taxon>Asterales</taxon>
        <taxon>Asteraceae</taxon>
        <taxon>Asteroideae</taxon>
        <taxon>Anthemideae</taxon>
        <taxon>Anthemidinae</taxon>
        <taxon>Tanacetum</taxon>
    </lineage>
</organism>
<feature type="domain" description="CCHC-type" evidence="3">
    <location>
        <begin position="1045"/>
        <end position="1061"/>
    </location>
</feature>
<evidence type="ECO:0000313" key="5">
    <source>
        <dbReference type="Proteomes" id="UP001151760"/>
    </source>
</evidence>
<reference evidence="4" key="1">
    <citation type="journal article" date="2022" name="Int. J. Mol. Sci.">
        <title>Draft Genome of Tanacetum Coccineum: Genomic Comparison of Closely Related Tanacetum-Family Plants.</title>
        <authorList>
            <person name="Yamashiro T."/>
            <person name="Shiraishi A."/>
            <person name="Nakayama K."/>
            <person name="Satake H."/>
        </authorList>
    </citation>
    <scope>NUCLEOTIDE SEQUENCE</scope>
</reference>
<feature type="region of interest" description="Disordered" evidence="2">
    <location>
        <begin position="1001"/>
        <end position="1040"/>
    </location>
</feature>
<dbReference type="PROSITE" id="PS50158">
    <property type="entry name" value="ZF_CCHC"/>
    <property type="match status" value="1"/>
</dbReference>
<feature type="region of interest" description="Disordered" evidence="2">
    <location>
        <begin position="671"/>
        <end position="751"/>
    </location>
</feature>
<dbReference type="SMART" id="SM00343">
    <property type="entry name" value="ZnF_C2HC"/>
    <property type="match status" value="1"/>
</dbReference>
<gene>
    <name evidence="4" type="ORF">Tco_0840014</name>
</gene>
<proteinExistence type="predicted"/>
<dbReference type="Proteomes" id="UP001151760">
    <property type="component" value="Unassembled WGS sequence"/>
</dbReference>
<dbReference type="EMBL" id="BQNB010012595">
    <property type="protein sequence ID" value="GJT05552.1"/>
    <property type="molecule type" value="Genomic_DNA"/>
</dbReference>